<dbReference type="EMBL" id="JABELV010000290">
    <property type="protein sequence ID" value="KAG7527439.1"/>
    <property type="molecule type" value="Genomic_DNA"/>
</dbReference>
<name>A0A8K0NMD4_9TREE</name>
<dbReference type="AlphaFoldDB" id="A0A8K0NMD4"/>
<evidence type="ECO:0000259" key="3">
    <source>
        <dbReference type="Pfam" id="PF07985"/>
    </source>
</evidence>
<feature type="region of interest" description="Disordered" evidence="2">
    <location>
        <begin position="1"/>
        <end position="36"/>
    </location>
</feature>
<dbReference type="Pfam" id="PF07985">
    <property type="entry name" value="SRR1"/>
    <property type="match status" value="1"/>
</dbReference>
<proteinExistence type="inferred from homology"/>
<dbReference type="PANTHER" id="PTHR28626:SF3">
    <property type="entry name" value="SRR1-LIKE PROTEIN"/>
    <property type="match status" value="1"/>
</dbReference>
<dbReference type="GO" id="GO:0005737">
    <property type="term" value="C:cytoplasm"/>
    <property type="evidence" value="ECO:0007669"/>
    <property type="project" value="TreeGrafter"/>
</dbReference>
<dbReference type="InterPro" id="IPR012942">
    <property type="entry name" value="SRR1-like"/>
</dbReference>
<dbReference type="Proteomes" id="UP000812966">
    <property type="component" value="Unassembled WGS sequence"/>
</dbReference>
<organism evidence="4 5">
    <name type="scientific">Filobasidium floriforme</name>
    <dbReference type="NCBI Taxonomy" id="5210"/>
    <lineage>
        <taxon>Eukaryota</taxon>
        <taxon>Fungi</taxon>
        <taxon>Dikarya</taxon>
        <taxon>Basidiomycota</taxon>
        <taxon>Agaricomycotina</taxon>
        <taxon>Tremellomycetes</taxon>
        <taxon>Filobasidiales</taxon>
        <taxon>Filobasidiaceae</taxon>
        <taxon>Filobasidium</taxon>
    </lineage>
</organism>
<evidence type="ECO:0000256" key="1">
    <source>
        <dbReference type="ARBA" id="ARBA00009856"/>
    </source>
</evidence>
<protein>
    <recommendedName>
        <fullName evidence="3">SRR1-like domain-containing protein</fullName>
    </recommendedName>
</protein>
<keyword evidence="5" id="KW-1185">Reference proteome</keyword>
<comment type="caution">
    <text evidence="4">The sequence shown here is derived from an EMBL/GenBank/DDBJ whole genome shotgun (WGS) entry which is preliminary data.</text>
</comment>
<dbReference type="GO" id="GO:0005634">
    <property type="term" value="C:nucleus"/>
    <property type="evidence" value="ECO:0007669"/>
    <property type="project" value="TreeGrafter"/>
</dbReference>
<feature type="domain" description="SRR1-like" evidence="3">
    <location>
        <begin position="43"/>
        <end position="217"/>
    </location>
</feature>
<sequence>MSCQDPERSRTDPSAIKQEESDEHQKPPGAPLDSGMYESPPVYVLCLGIGKISESRESQFQYLQLQDIAKFFKTSDVWVYDPMLDPVDVLLLEQSGFHLVERNQLGRHRLPIDRPALAYLPHCPRGLYEAFLRENWSGYRIGWRTKENDTNSKQHSAGQIVMIANDFGDYSLSLPLDQLRAESPCIATIAPLLMKSPLPHLPTNHAAFAAFSSLAWQHVPAIQQNRIEESPPVNETDHAVDTKPSGEMLASEIGEDPSSSAHKIQDSPTVSVAKQPVI</sequence>
<comment type="similarity">
    <text evidence="1">Belongs to the SRR1 family.</text>
</comment>
<accession>A0A8K0NMD4</accession>
<reference evidence="4" key="1">
    <citation type="submission" date="2020-04" db="EMBL/GenBank/DDBJ databases">
        <title>Analysis of mating type loci in Filobasidium floriforme.</title>
        <authorList>
            <person name="Nowrousian M."/>
        </authorList>
    </citation>
    <scope>NUCLEOTIDE SEQUENCE</scope>
    <source>
        <strain evidence="4">CBS 6242</strain>
    </source>
</reference>
<dbReference type="InterPro" id="IPR040044">
    <property type="entry name" value="SRR1L"/>
</dbReference>
<evidence type="ECO:0000256" key="2">
    <source>
        <dbReference type="SAM" id="MobiDB-lite"/>
    </source>
</evidence>
<gene>
    <name evidence="4" type="ORF">FFLO_06938</name>
</gene>
<feature type="region of interest" description="Disordered" evidence="2">
    <location>
        <begin position="229"/>
        <end position="278"/>
    </location>
</feature>
<evidence type="ECO:0000313" key="5">
    <source>
        <dbReference type="Proteomes" id="UP000812966"/>
    </source>
</evidence>
<feature type="compositionally biased region" description="Basic and acidic residues" evidence="2">
    <location>
        <begin position="1"/>
        <end position="26"/>
    </location>
</feature>
<dbReference type="OrthoDB" id="551431at2759"/>
<dbReference type="PANTHER" id="PTHR28626">
    <property type="entry name" value="SRR1-LIKE PROTEIN"/>
    <property type="match status" value="1"/>
</dbReference>
<feature type="compositionally biased region" description="Polar residues" evidence="2">
    <location>
        <begin position="257"/>
        <end position="272"/>
    </location>
</feature>
<evidence type="ECO:0000313" key="4">
    <source>
        <dbReference type="EMBL" id="KAG7527439.1"/>
    </source>
</evidence>